<feature type="transmembrane region" description="Helical" evidence="1">
    <location>
        <begin position="94"/>
        <end position="114"/>
    </location>
</feature>
<reference evidence="2 3" key="1">
    <citation type="submission" date="2019-10" db="EMBL/GenBank/DDBJ databases">
        <authorList>
            <person name="Blom J."/>
        </authorList>
    </citation>
    <scope>NUCLEOTIDE SEQUENCE [LARGE SCALE GENOMIC DNA]</scope>
    <source>
        <strain evidence="2 3">ES3154-GLU</strain>
    </source>
</reference>
<dbReference type="EMBL" id="CABWIB010000001">
    <property type="protein sequence ID" value="VWL85291.1"/>
    <property type="molecule type" value="Genomic_DNA"/>
</dbReference>
<keyword evidence="3" id="KW-1185">Reference proteome</keyword>
<dbReference type="AlphaFoldDB" id="A0A6I8MDX4"/>
<sequence length="177" mass="21061">MKKWNLVLFIYVFNILAISLFISKIFLDQIIASILAVLLVYEFIYFMLSIINILKNKDIKMLEYKKEMNIYFYLSIVLIISVFILGFAGYYKLFAYFEIAIITLFLEFINPMMYDSKRHIMYYGNKKVKLDGIVEIVPGFNKLVIKYNNNDSVSYKFTSEKRKRDFIKSMESLTKTK</sequence>
<evidence type="ECO:0000313" key="2">
    <source>
        <dbReference type="EMBL" id="VWL85291.1"/>
    </source>
</evidence>
<feature type="transmembrane region" description="Helical" evidence="1">
    <location>
        <begin position="7"/>
        <end position="27"/>
    </location>
</feature>
<keyword evidence="1" id="KW-0472">Membrane</keyword>
<feature type="transmembrane region" description="Helical" evidence="1">
    <location>
        <begin position="70"/>
        <end position="88"/>
    </location>
</feature>
<keyword evidence="1" id="KW-1133">Transmembrane helix</keyword>
<evidence type="ECO:0000256" key="1">
    <source>
        <dbReference type="SAM" id="Phobius"/>
    </source>
</evidence>
<proteinExistence type="predicted"/>
<dbReference type="RefSeq" id="WP_156683299.1">
    <property type="nucleotide sequence ID" value="NZ_CABWIB010000001.1"/>
</dbReference>
<protein>
    <submittedName>
        <fullName evidence="2">Uncharacterized protein</fullName>
    </submittedName>
</protein>
<accession>A0A6I8MDX4</accession>
<feature type="transmembrane region" description="Helical" evidence="1">
    <location>
        <begin position="33"/>
        <end position="54"/>
    </location>
</feature>
<dbReference type="Proteomes" id="UP000419017">
    <property type="component" value="Unassembled WGS sequence"/>
</dbReference>
<name>A0A6I8MDX4_9FUSO</name>
<evidence type="ECO:0000313" key="3">
    <source>
        <dbReference type="Proteomes" id="UP000419017"/>
    </source>
</evidence>
<gene>
    <name evidence="2" type="ORF">OMES3154_00574</name>
</gene>
<organism evidence="2 3">
    <name type="scientific">Oceanivirga miroungae</name>
    <dbReference type="NCBI Taxonomy" id="1130046"/>
    <lineage>
        <taxon>Bacteria</taxon>
        <taxon>Fusobacteriati</taxon>
        <taxon>Fusobacteriota</taxon>
        <taxon>Fusobacteriia</taxon>
        <taxon>Fusobacteriales</taxon>
        <taxon>Leptotrichiaceae</taxon>
        <taxon>Oceanivirga</taxon>
    </lineage>
</organism>
<keyword evidence="1" id="KW-0812">Transmembrane</keyword>